<feature type="active site" evidence="11">
    <location>
        <position position="310"/>
    </location>
</feature>
<dbReference type="PANTHER" id="PTHR37016">
    <property type="match status" value="1"/>
</dbReference>
<dbReference type="PRINTS" id="PR00768">
    <property type="entry name" value="DEUTEROLYSIN"/>
</dbReference>
<evidence type="ECO:0000256" key="7">
    <source>
        <dbReference type="ARBA" id="ARBA00022801"/>
    </source>
</evidence>
<dbReference type="CDD" id="cd11008">
    <property type="entry name" value="M35_deuterolysin_like"/>
    <property type="match status" value="1"/>
</dbReference>
<comment type="function">
    <text evidence="13">Secreted metalloproteinase that allows assimilation of proteinaceous substrates. Shows high activities on basic nuclear substrates such as histone and protamine.</text>
</comment>
<dbReference type="Pfam" id="PF02102">
    <property type="entry name" value="Peptidase_M35"/>
    <property type="match status" value="1"/>
</dbReference>
<name>A0A0G2EVC6_9PEZI</name>
<evidence type="ECO:0000256" key="13">
    <source>
        <dbReference type="RuleBase" id="RU361126"/>
    </source>
</evidence>
<dbReference type="GO" id="GO:0046872">
    <property type="term" value="F:metal ion binding"/>
    <property type="evidence" value="ECO:0007669"/>
    <property type="project" value="UniProtKB-KW"/>
</dbReference>
<keyword evidence="7 13" id="KW-0378">Hydrolase</keyword>
<keyword evidence="5 12" id="KW-0479">Metal-binding</keyword>
<dbReference type="GO" id="GO:0006508">
    <property type="term" value="P:proteolysis"/>
    <property type="evidence" value="ECO:0007669"/>
    <property type="project" value="UniProtKB-KW"/>
</dbReference>
<dbReference type="SUPFAM" id="SSF55486">
    <property type="entry name" value="Metalloproteases ('zincins'), catalytic domain"/>
    <property type="match status" value="1"/>
</dbReference>
<dbReference type="GO" id="GO:0004222">
    <property type="term" value="F:metalloendopeptidase activity"/>
    <property type="evidence" value="ECO:0007669"/>
    <property type="project" value="InterPro"/>
</dbReference>
<organism evidence="14 15">
    <name type="scientific">Diplodia seriata</name>
    <dbReference type="NCBI Taxonomy" id="420778"/>
    <lineage>
        <taxon>Eukaryota</taxon>
        <taxon>Fungi</taxon>
        <taxon>Dikarya</taxon>
        <taxon>Ascomycota</taxon>
        <taxon>Pezizomycotina</taxon>
        <taxon>Dothideomycetes</taxon>
        <taxon>Dothideomycetes incertae sedis</taxon>
        <taxon>Botryosphaeriales</taxon>
        <taxon>Botryosphaeriaceae</taxon>
        <taxon>Diplodia</taxon>
    </lineage>
</organism>
<evidence type="ECO:0000256" key="12">
    <source>
        <dbReference type="PIRSR" id="PIRSR601384-2"/>
    </source>
</evidence>
<keyword evidence="9 13" id="KW-0482">Metalloprotease</keyword>
<sequence>MKLILQLCLLALATVAACGAIDVQLSSVGRTLMQAVITNTGKGDLNLFNKATLLGDAPVQKVSMASHGTLLPFEGIRFTPPGPGNYTTDFFTHLPTGNSLTVRFDAAEEYDLTPGGNFTVVAIGSIPYAEGTSTLLKGDTVAFHSNTIEIKIGRLVNDTVLTARSRFQSLTTDIYVASSCEGDLGQRVEDAIIGDGGCTHQADAAAEDARKEETTELFEQFFHTDDKVQKDRVAARFDAIADQCEVIEQGQTKFHCEDVLGFCFANPVEWSVAYAFDQYHIICLCDLAFNLPALTDKCRELDLTGVVIHELAHLSTVLDPPARDYAYGYPDSANLESEKAVENADTYRYYAQAIALDCPVESATTSESSTESATSAPTAK</sequence>
<evidence type="ECO:0000256" key="5">
    <source>
        <dbReference type="ARBA" id="ARBA00022723"/>
    </source>
</evidence>
<evidence type="ECO:0000313" key="14">
    <source>
        <dbReference type="EMBL" id="KKY26056.1"/>
    </source>
</evidence>
<dbReference type="Proteomes" id="UP000034182">
    <property type="component" value="Unassembled WGS sequence"/>
</dbReference>
<dbReference type="EC" id="3.4.24.39" evidence="13"/>
<evidence type="ECO:0000256" key="1">
    <source>
        <dbReference type="ARBA" id="ARBA00001187"/>
    </source>
</evidence>
<keyword evidence="8 12" id="KW-0862">Zinc</keyword>
<dbReference type="Gene3D" id="3.40.390.10">
    <property type="entry name" value="Collagenase (Catalytic Domain)"/>
    <property type="match status" value="1"/>
</dbReference>
<comment type="catalytic activity">
    <reaction evidence="1 13">
        <text>Preferential cleavage of bonds with hydrophobic residues in P1'. Also 3-Asn-|-Gln-4 and 8-Gly-|-Ser-9 bonds in insulin B chain.</text>
        <dbReference type="EC" id="3.4.24.39"/>
    </reaction>
</comment>
<proteinExistence type="inferred from homology"/>
<keyword evidence="6 13" id="KW-0732">Signal</keyword>
<comment type="subcellular location">
    <subcellularLocation>
        <location evidence="13">Secreted</location>
    </subcellularLocation>
</comment>
<reference evidence="14 15" key="2">
    <citation type="submission" date="2015-05" db="EMBL/GenBank/DDBJ databases">
        <title>Distinctive expansion of gene families associated with plant cell wall degradation and secondary metabolism in the genomes of grapevine trunk pathogens.</title>
        <authorList>
            <person name="Lawrence D.P."/>
            <person name="Travadon R."/>
            <person name="Rolshausen P.E."/>
            <person name="Baumgartner K."/>
        </authorList>
    </citation>
    <scope>NUCLEOTIDE SEQUENCE [LARGE SCALE GENOMIC DNA]</scope>
    <source>
        <strain evidence="14">DS831</strain>
    </source>
</reference>
<dbReference type="PANTHER" id="PTHR37016:SF3">
    <property type="entry name" value="NEUTRAL PROTEASE 2-RELATED"/>
    <property type="match status" value="1"/>
</dbReference>
<feature type="binding site" evidence="12">
    <location>
        <position position="324"/>
    </location>
    <ligand>
        <name>Zn(2+)</name>
        <dbReference type="ChEBI" id="CHEBI:29105"/>
        <note>catalytic</note>
    </ligand>
</feature>
<dbReference type="EMBL" id="LAQI01000033">
    <property type="protein sequence ID" value="KKY26056.1"/>
    <property type="molecule type" value="Genomic_DNA"/>
</dbReference>
<dbReference type="Gene3D" id="2.60.40.2970">
    <property type="match status" value="1"/>
</dbReference>
<evidence type="ECO:0000313" key="15">
    <source>
        <dbReference type="Proteomes" id="UP000034182"/>
    </source>
</evidence>
<reference evidence="14 15" key="1">
    <citation type="submission" date="2015-03" db="EMBL/GenBank/DDBJ databases">
        <authorList>
            <person name="Morales-Cruz A."/>
            <person name="Amrine K.C."/>
            <person name="Cantu D."/>
        </authorList>
    </citation>
    <scope>NUCLEOTIDE SEQUENCE [LARGE SCALE GENOMIC DNA]</scope>
    <source>
        <strain evidence="14">DS831</strain>
    </source>
</reference>
<feature type="signal peptide" evidence="13">
    <location>
        <begin position="1"/>
        <end position="20"/>
    </location>
</feature>
<comment type="similarity">
    <text evidence="2 13">Belongs to the peptidase M35 family.</text>
</comment>
<comment type="cofactor">
    <cofactor evidence="12 13">
        <name>Zn(2+)</name>
        <dbReference type="ChEBI" id="CHEBI:29105"/>
    </cofactor>
    <text evidence="12 13">Binds 1 zinc ion per subunit.</text>
</comment>
<dbReference type="GO" id="GO:0005576">
    <property type="term" value="C:extracellular region"/>
    <property type="evidence" value="ECO:0007669"/>
    <property type="project" value="UniProtKB-SubCell"/>
</dbReference>
<accession>A0A0G2EVC6</accession>
<keyword evidence="10" id="KW-0865">Zymogen</keyword>
<feature type="chain" id="PRO_5005117801" description="Neutral protease 2" evidence="13">
    <location>
        <begin position="21"/>
        <end position="380"/>
    </location>
</feature>
<dbReference type="InterPro" id="IPR024079">
    <property type="entry name" value="MetalloPept_cat_dom_sf"/>
</dbReference>
<keyword evidence="13" id="KW-0964">Secreted</keyword>
<evidence type="ECO:0000256" key="10">
    <source>
        <dbReference type="ARBA" id="ARBA00023145"/>
    </source>
</evidence>
<keyword evidence="3 13" id="KW-0645">Protease</keyword>
<evidence type="ECO:0000256" key="9">
    <source>
        <dbReference type="ARBA" id="ARBA00023049"/>
    </source>
</evidence>
<evidence type="ECO:0000256" key="2">
    <source>
        <dbReference type="ARBA" id="ARBA00010279"/>
    </source>
</evidence>
<dbReference type="AlphaFoldDB" id="A0A0G2EVC6"/>
<comment type="caution">
    <text evidence="14">The sequence shown here is derived from an EMBL/GenBank/DDBJ whole genome shotgun (WGS) entry which is preliminary data.</text>
</comment>
<evidence type="ECO:0000256" key="3">
    <source>
        <dbReference type="ARBA" id="ARBA00022670"/>
    </source>
</evidence>
<keyword evidence="4 13" id="KW-0165">Cleavage on pair of basic residues</keyword>
<evidence type="ECO:0000256" key="8">
    <source>
        <dbReference type="ARBA" id="ARBA00022833"/>
    </source>
</evidence>
<dbReference type="PROSITE" id="PS51257">
    <property type="entry name" value="PROKAR_LIPOPROTEIN"/>
    <property type="match status" value="1"/>
</dbReference>
<evidence type="ECO:0000256" key="11">
    <source>
        <dbReference type="PIRSR" id="PIRSR601384-1"/>
    </source>
</evidence>
<feature type="binding site" evidence="12">
    <location>
        <position position="309"/>
    </location>
    <ligand>
        <name>Zn(2+)</name>
        <dbReference type="ChEBI" id="CHEBI:29105"/>
        <note>catalytic</note>
    </ligand>
</feature>
<evidence type="ECO:0000256" key="4">
    <source>
        <dbReference type="ARBA" id="ARBA00022685"/>
    </source>
</evidence>
<dbReference type="InterPro" id="IPR050414">
    <property type="entry name" value="Fungal_M35_metalloproteases"/>
</dbReference>
<protein>
    <recommendedName>
        <fullName evidence="13">Neutral protease 2</fullName>
        <ecNumber evidence="13">3.4.24.39</ecNumber>
    </recommendedName>
    <alternativeName>
        <fullName evidence="13">Deuterolysin</fullName>
    </alternativeName>
</protein>
<evidence type="ECO:0000256" key="6">
    <source>
        <dbReference type="ARBA" id="ARBA00022729"/>
    </source>
</evidence>
<gene>
    <name evidence="14" type="ORF">UCDDS831_g01566</name>
</gene>
<feature type="binding site" evidence="12">
    <location>
        <position position="313"/>
    </location>
    <ligand>
        <name>Zn(2+)</name>
        <dbReference type="ChEBI" id="CHEBI:29105"/>
        <note>catalytic</note>
    </ligand>
</feature>
<dbReference type="InterPro" id="IPR001384">
    <property type="entry name" value="Peptidase_M35"/>
</dbReference>